<organism evidence="1">
    <name type="scientific">Timema monikensis</name>
    <dbReference type="NCBI Taxonomy" id="170555"/>
    <lineage>
        <taxon>Eukaryota</taxon>
        <taxon>Metazoa</taxon>
        <taxon>Ecdysozoa</taxon>
        <taxon>Arthropoda</taxon>
        <taxon>Hexapoda</taxon>
        <taxon>Insecta</taxon>
        <taxon>Pterygota</taxon>
        <taxon>Neoptera</taxon>
        <taxon>Polyneoptera</taxon>
        <taxon>Phasmatodea</taxon>
        <taxon>Timematodea</taxon>
        <taxon>Timematoidea</taxon>
        <taxon>Timematidae</taxon>
        <taxon>Timema</taxon>
    </lineage>
</organism>
<sequence>MLSQEVKRVLRIPSQLSPPTFKYLPEPLPTSDVGQADLEEKEASLLPPRFLGNPLECVTTQEGSDVILTLDIEPSGGAPTAISCSYV</sequence>
<protein>
    <submittedName>
        <fullName evidence="1">Uncharacterized protein</fullName>
    </submittedName>
</protein>
<proteinExistence type="predicted"/>
<reference evidence="1" key="1">
    <citation type="submission" date="2020-11" db="EMBL/GenBank/DDBJ databases">
        <authorList>
            <person name="Tran Van P."/>
        </authorList>
    </citation>
    <scope>NUCLEOTIDE SEQUENCE</scope>
</reference>
<accession>A0A7R9HMZ8</accession>
<name>A0A7R9HMZ8_9NEOP</name>
<gene>
    <name evidence="1" type="ORF">TMSB3V08_LOCUS5302</name>
</gene>
<dbReference type="AlphaFoldDB" id="A0A7R9HMZ8"/>
<evidence type="ECO:0000313" key="1">
    <source>
        <dbReference type="EMBL" id="CAD7428498.1"/>
    </source>
</evidence>
<dbReference type="EMBL" id="OB793755">
    <property type="protein sequence ID" value="CAD7428498.1"/>
    <property type="molecule type" value="Genomic_DNA"/>
</dbReference>